<evidence type="ECO:0000313" key="2">
    <source>
        <dbReference type="EMBL" id="CDW39552.1"/>
    </source>
</evidence>
<protein>
    <submittedName>
        <fullName evidence="2">Uncharacterized protein</fullName>
    </submittedName>
</protein>
<feature type="non-terminal residue" evidence="2">
    <location>
        <position position="1"/>
    </location>
</feature>
<reference evidence="2" key="1">
    <citation type="submission" date="2014-05" db="EMBL/GenBank/DDBJ databases">
        <authorList>
            <person name="Chronopoulou M."/>
        </authorList>
    </citation>
    <scope>NUCLEOTIDE SEQUENCE</scope>
    <source>
        <tissue evidence="2">Whole organism</tissue>
    </source>
</reference>
<organism evidence="2">
    <name type="scientific">Lepeophtheirus salmonis</name>
    <name type="common">Salmon louse</name>
    <name type="synonym">Caligus salmonis</name>
    <dbReference type="NCBI Taxonomy" id="72036"/>
    <lineage>
        <taxon>Eukaryota</taxon>
        <taxon>Metazoa</taxon>
        <taxon>Ecdysozoa</taxon>
        <taxon>Arthropoda</taxon>
        <taxon>Crustacea</taxon>
        <taxon>Multicrustacea</taxon>
        <taxon>Hexanauplia</taxon>
        <taxon>Copepoda</taxon>
        <taxon>Siphonostomatoida</taxon>
        <taxon>Caligidae</taxon>
        <taxon>Lepeophtheirus</taxon>
    </lineage>
</organism>
<keyword evidence="1" id="KW-0812">Transmembrane</keyword>
<accession>A0A0K2UNS9</accession>
<sequence>VEFYGIRPRNLRKSFPSNAYPLRNSFFLQSYIHTLLSIRSVILIVISQRRKDYYCPFYVGKAK</sequence>
<keyword evidence="1" id="KW-1133">Transmembrane helix</keyword>
<name>A0A0K2UNS9_LEPSM</name>
<dbReference type="AlphaFoldDB" id="A0A0K2UNS9"/>
<feature type="transmembrane region" description="Helical" evidence="1">
    <location>
        <begin position="26"/>
        <end position="46"/>
    </location>
</feature>
<evidence type="ECO:0000256" key="1">
    <source>
        <dbReference type="SAM" id="Phobius"/>
    </source>
</evidence>
<keyword evidence="1" id="KW-0472">Membrane</keyword>
<proteinExistence type="predicted"/>
<dbReference type="EMBL" id="HACA01022191">
    <property type="protein sequence ID" value="CDW39552.1"/>
    <property type="molecule type" value="Transcribed_RNA"/>
</dbReference>